<reference evidence="2 3" key="1">
    <citation type="submission" date="2021-01" db="EMBL/GenBank/DDBJ databases">
        <title>Actinoplanes sp. nov. LDG1-06 isolated from lichen.</title>
        <authorList>
            <person name="Saeng-In P."/>
            <person name="Phongsopitanun W."/>
            <person name="Kanchanasin P."/>
            <person name="Yuki M."/>
            <person name="Kudo T."/>
            <person name="Ohkuma M."/>
            <person name="Tanasupawat S."/>
        </authorList>
    </citation>
    <scope>NUCLEOTIDE SEQUENCE [LARGE SCALE GENOMIC DNA]</scope>
    <source>
        <strain evidence="2 3">LDG1-06</strain>
    </source>
</reference>
<evidence type="ECO:0000313" key="3">
    <source>
        <dbReference type="Proteomes" id="UP000632138"/>
    </source>
</evidence>
<organism evidence="2 3">
    <name type="scientific">Paractinoplanes ovalisporus</name>
    <dbReference type="NCBI Taxonomy" id="2810368"/>
    <lineage>
        <taxon>Bacteria</taxon>
        <taxon>Bacillati</taxon>
        <taxon>Actinomycetota</taxon>
        <taxon>Actinomycetes</taxon>
        <taxon>Micromonosporales</taxon>
        <taxon>Micromonosporaceae</taxon>
        <taxon>Paractinoplanes</taxon>
    </lineage>
</organism>
<evidence type="ECO:0000259" key="1">
    <source>
        <dbReference type="Pfam" id="PF14062"/>
    </source>
</evidence>
<comment type="caution">
    <text evidence="2">The sequence shown here is derived from an EMBL/GenBank/DDBJ whole genome shotgun (WGS) entry which is preliminary data.</text>
</comment>
<name>A0ABS2A380_9ACTN</name>
<gene>
    <name evidence="2" type="ORF">JIG36_01825</name>
</gene>
<protein>
    <submittedName>
        <fullName evidence="2">DUF4253 domain-containing protein</fullName>
    </submittedName>
</protein>
<feature type="domain" description="DUF4253" evidence="1">
    <location>
        <begin position="131"/>
        <end position="204"/>
    </location>
</feature>
<dbReference type="EMBL" id="JAENHP010000001">
    <property type="protein sequence ID" value="MBM2614293.1"/>
    <property type="molecule type" value="Genomic_DNA"/>
</dbReference>
<proteinExistence type="predicted"/>
<keyword evidence="3" id="KW-1185">Reference proteome</keyword>
<dbReference type="Proteomes" id="UP000632138">
    <property type="component" value="Unassembled WGS sequence"/>
</dbReference>
<accession>A0ABS2A380</accession>
<dbReference type="InterPro" id="IPR025349">
    <property type="entry name" value="DUF4253"/>
</dbReference>
<dbReference type="RefSeq" id="WP_203374197.1">
    <property type="nucleotide sequence ID" value="NZ_JAENHP010000001.1"/>
</dbReference>
<evidence type="ECO:0000313" key="2">
    <source>
        <dbReference type="EMBL" id="MBM2614293.1"/>
    </source>
</evidence>
<dbReference type="Pfam" id="PF14062">
    <property type="entry name" value="DUF4253"/>
    <property type="match status" value="1"/>
</dbReference>
<sequence length="211" mass="22894">MTDVAALLRGTVLDGLPVEEDVGGALVVQDIDSGLILPSWQAARSLVPETGRWPVMIVPEEIHGDPSPEEVATLETAATTMDPWSVFHPPVADRHDYDAALGDPVLAAHVTTMLGDFTGTRQWFVPNAVHLALLPTPRPWLAPGWLRYYGAGDPTRWTALTAALWQWNQRYGAELVAWWGTMLQFVVSRPPAPGDEAWELAGQLSAVGGSL</sequence>